<gene>
    <name evidence="7" type="ORF">CASFOL_013574</name>
</gene>
<proteinExistence type="inferred from homology"/>
<dbReference type="EMBL" id="JAVIJP010000016">
    <property type="protein sequence ID" value="KAL3642759.1"/>
    <property type="molecule type" value="Genomic_DNA"/>
</dbReference>
<sequence>MENIRAYNNMFSMTSFGARVDDAVNDGRGPYVFKVSGQVSHWIGSLCPPVAEGPRFLKLYLYDTVNEVSNRLRFFESSQHRLLSPTVVESISSTLNSCNEYTRLFRSAADLCAESNPSDFSIRLYSNVGDRRYEPPASGTLGGIVYAEDSNASDYDVIVRKKDGPPHRVSKLHPSYIPLQYPLLFPYGEPGWSTDLRLHSFSEGKKRNLTVNMYYSFQIHDREGMYCLLLNGGRLFQQYLVDAYTCIEQSRLDFVRKNQNLFRSEFVAGLYDALARGDNNAQDIGKRVFLPSSFTGGPRYMYKHYQDALAICRVHGNPQYFITFTCNAKWPEICRHLDKNGGMQAENRPDIIARVFRIKVQQFLRFMRTNKTFGEVCAELYTIEFQKRGLPHCHTLLWVTTPYKIRGAADIDQYCAEIPDPFADPELHKIVTDFMIHGPCGLARPSSPCMRDNKCSKSFPKAFESDSRFDKDGYVHYRRRDSPHRATKNGVQLDNRFVVPYNENLCRHFNAHINVEHCGWNMLIKYLFKYISKGADRFVSVSRNQMGLDLRTQMLLLPILNFPIHERDPAVEVLAVHLENMQNVTFKENLSLQAIVRNPSFGKTTLTEWIARNKRDADGLDLTYVTYSSRYRWDKQAVAWIPRVRLQNPAIGRLAYVHPASGELFFLRMLLSRQSGCKSFTELRTVSNVTHNTYRSACDALGLLGADKEWLTAFIESSSWATSSELRVLFVHMLLFCEVSQPLHFWETQWKSMGDDIRLRLLSNISTSDCFLNDTEVQQAILFELEKLLNSATPSKSLVDFGLPLPSASILASIGNRLLMEETCYDRASLAAEHSQSHLLLNAEQLEIYNCVLSSYQTKSQVLIFVYGHGGTGKTFLWRTIISFFRSIGKIVLAVAASGIASLLLPSGRTAHSRFKIPIDLTDQSTCHIKKGTQLADLLKQTLLIIWDEAPMSDRRCFECLDKTLRDITNNADCPFGGKTILLGGDFRQTLPVKVKCTRFDIIDSTIPRSNLWKHFRIFKLRNNMRLRSHGSYSEAAENVSEFASWLLSIGDGLLGEPDLKDPQNTRQIKIPPQYLIQVRENRLLALISFIYDDFTINNPSPETLSTRAIVSPTNETTDDINKLVLSLTPGDCKVYNSHDVMMPHSGTQADTESLYPLEYLNLLNFPGIPPHELTLKINAPVILIRNINQTLGLCNGTQLMVSQLLPRIIEAQIITGSSAGTRVYIPRIKFVHNTQDLPFIFTRRQFPIKLCYAMTINKSQGQSLNKIGVYLPKPVFTHGQLYVALSRATSPGSLKILIDATDENSSDTTNNVVFADFIDEVNIRDIKERQKPRIIEVRVLCRWISRGKKEELCYQLVDAFGDCIETVAEVKHVKHFDSVIQLQCCYRVSGYICTGPRTYMATVDHKASLVFGQKSRFDPLPNSNIPIIYFNFATYETLKTRIKDPRILTKRHAIHGGNEVEITLWPDACNLIGDDVVPGDIVAICSTSVSEYKGLLQLESTHLTTVVFNLDMPETVEYVHRLRALPPMSSTETQDKKVTILDLQLIGQENIQIPRNFICEAHIKEIHEDRGWFYAHCSKCSSKLYPELDNGEINFVCRDDDDIIPIFRYSVNATIEDATGSAEAVFFNESMQALLNISCKDMVTKHADATNPRNVPHLLMSAIDKQSLLHLTVKNDGKIVINSASKVASTTSYQSTGNKTGITPFTPTTPAPKSGTSKRQLEESPGQDKKMKRA</sequence>
<keyword evidence="1" id="KW-0233">DNA recombination</keyword>
<name>A0ABD3DP90_9LAMI</name>
<dbReference type="InterPro" id="IPR012340">
    <property type="entry name" value="NA-bd_OB-fold"/>
</dbReference>
<comment type="catalytic activity">
    <reaction evidence="1">
        <text>ATP + H2O = ADP + phosphate + H(+)</text>
        <dbReference type="Rhea" id="RHEA:13065"/>
        <dbReference type="ChEBI" id="CHEBI:15377"/>
        <dbReference type="ChEBI" id="CHEBI:15378"/>
        <dbReference type="ChEBI" id="CHEBI:30616"/>
        <dbReference type="ChEBI" id="CHEBI:43474"/>
        <dbReference type="ChEBI" id="CHEBI:456216"/>
        <dbReference type="EC" id="5.6.2.3"/>
    </reaction>
</comment>
<dbReference type="Gene3D" id="2.40.50.140">
    <property type="entry name" value="Nucleic acid-binding proteins"/>
    <property type="match status" value="2"/>
</dbReference>
<keyword evidence="1" id="KW-0227">DNA damage</keyword>
<dbReference type="Pfam" id="PF08646">
    <property type="entry name" value="Rep_fac-A_C"/>
    <property type="match status" value="1"/>
</dbReference>
<dbReference type="GO" id="GO:0006310">
    <property type="term" value="P:DNA recombination"/>
    <property type="evidence" value="ECO:0007669"/>
    <property type="project" value="UniProtKB-KW"/>
</dbReference>
<dbReference type="InterPro" id="IPR013955">
    <property type="entry name" value="Rep_factor-A_C"/>
</dbReference>
<accession>A0ABD3DP90</accession>
<dbReference type="Pfam" id="PF05970">
    <property type="entry name" value="PIF1"/>
    <property type="match status" value="1"/>
</dbReference>
<feature type="region of interest" description="Disordered" evidence="2">
    <location>
        <begin position="1691"/>
        <end position="1735"/>
    </location>
</feature>
<keyword evidence="1" id="KW-0067">ATP-binding</keyword>
<feature type="compositionally biased region" description="Polar residues" evidence="2">
    <location>
        <begin position="1691"/>
        <end position="1709"/>
    </location>
</feature>
<protein>
    <recommendedName>
        <fullName evidence="1">ATP-dependent DNA helicase</fullName>
        <ecNumber evidence="1">5.6.2.3</ecNumber>
    </recommendedName>
</protein>
<dbReference type="PANTHER" id="PTHR10492">
    <property type="match status" value="1"/>
</dbReference>
<dbReference type="Gene3D" id="3.40.50.300">
    <property type="entry name" value="P-loop containing nucleotide triphosphate hydrolases"/>
    <property type="match status" value="1"/>
</dbReference>
<keyword evidence="1" id="KW-0547">Nucleotide-binding</keyword>
<feature type="compositionally biased region" description="Basic and acidic residues" evidence="2">
    <location>
        <begin position="1720"/>
        <end position="1735"/>
    </location>
</feature>
<keyword evidence="8" id="KW-1185">Reference proteome</keyword>
<dbReference type="GO" id="GO:0006281">
    <property type="term" value="P:DNA repair"/>
    <property type="evidence" value="ECO:0007669"/>
    <property type="project" value="UniProtKB-KW"/>
</dbReference>
<dbReference type="InterPro" id="IPR010285">
    <property type="entry name" value="DNA_helicase_pif1-like_DEAD"/>
</dbReference>
<evidence type="ECO:0000259" key="4">
    <source>
        <dbReference type="Pfam" id="PF08646"/>
    </source>
</evidence>
<evidence type="ECO:0000256" key="1">
    <source>
        <dbReference type="RuleBase" id="RU363044"/>
    </source>
</evidence>
<comment type="cofactor">
    <cofactor evidence="1">
        <name>Mg(2+)</name>
        <dbReference type="ChEBI" id="CHEBI:18420"/>
    </cofactor>
</comment>
<organism evidence="7 8">
    <name type="scientific">Castilleja foliolosa</name>
    <dbReference type="NCBI Taxonomy" id="1961234"/>
    <lineage>
        <taxon>Eukaryota</taxon>
        <taxon>Viridiplantae</taxon>
        <taxon>Streptophyta</taxon>
        <taxon>Embryophyta</taxon>
        <taxon>Tracheophyta</taxon>
        <taxon>Spermatophyta</taxon>
        <taxon>Magnoliopsida</taxon>
        <taxon>eudicotyledons</taxon>
        <taxon>Gunneridae</taxon>
        <taxon>Pentapetalae</taxon>
        <taxon>asterids</taxon>
        <taxon>lamiids</taxon>
        <taxon>Lamiales</taxon>
        <taxon>Orobanchaceae</taxon>
        <taxon>Pedicularideae</taxon>
        <taxon>Castillejinae</taxon>
        <taxon>Castilleja</taxon>
    </lineage>
</organism>
<evidence type="ECO:0000313" key="8">
    <source>
        <dbReference type="Proteomes" id="UP001632038"/>
    </source>
</evidence>
<keyword evidence="1" id="KW-0347">Helicase</keyword>
<dbReference type="EC" id="5.6.2.3" evidence="1"/>
<dbReference type="InterPro" id="IPR025476">
    <property type="entry name" value="Helitron_helicase-like"/>
</dbReference>
<feature type="domain" description="DNA helicase Pif1-like 2B" evidence="6">
    <location>
        <begin position="1159"/>
        <end position="1205"/>
    </location>
</feature>
<keyword evidence="1" id="KW-0234">DNA repair</keyword>
<dbReference type="InterPro" id="IPR049163">
    <property type="entry name" value="Pif1-like_2B_dom"/>
</dbReference>
<reference evidence="8" key="1">
    <citation type="journal article" date="2024" name="IScience">
        <title>Strigolactones Initiate the Formation of Haustorium-like Structures in Castilleja.</title>
        <authorList>
            <person name="Buerger M."/>
            <person name="Peterson D."/>
            <person name="Chory J."/>
        </authorList>
    </citation>
    <scope>NUCLEOTIDE SEQUENCE [LARGE SCALE GENOMIC DNA]</scope>
</reference>
<dbReference type="SUPFAM" id="SSF52540">
    <property type="entry name" value="P-loop containing nucleoside triphosphate hydrolases"/>
    <property type="match status" value="2"/>
</dbReference>
<evidence type="ECO:0000313" key="7">
    <source>
        <dbReference type="EMBL" id="KAL3642759.1"/>
    </source>
</evidence>
<dbReference type="Pfam" id="PF14214">
    <property type="entry name" value="Helitron_like_N"/>
    <property type="match status" value="1"/>
</dbReference>
<evidence type="ECO:0000259" key="6">
    <source>
        <dbReference type="Pfam" id="PF21530"/>
    </source>
</evidence>
<feature type="domain" description="Replication factor A C-terminal" evidence="4">
    <location>
        <begin position="1558"/>
        <end position="1677"/>
    </location>
</feature>
<dbReference type="GO" id="GO:0043139">
    <property type="term" value="F:5'-3' DNA helicase activity"/>
    <property type="evidence" value="ECO:0007669"/>
    <property type="project" value="UniProtKB-EC"/>
</dbReference>
<dbReference type="CDD" id="cd18809">
    <property type="entry name" value="SF1_C_RecD"/>
    <property type="match status" value="1"/>
</dbReference>
<feature type="domain" description="DNA helicase Pif1-like DEAD-box helicase" evidence="3">
    <location>
        <begin position="841"/>
        <end position="1056"/>
    </location>
</feature>
<evidence type="ECO:0000259" key="5">
    <source>
        <dbReference type="Pfam" id="PF14214"/>
    </source>
</evidence>
<dbReference type="InterPro" id="IPR027417">
    <property type="entry name" value="P-loop_NTPase"/>
</dbReference>
<feature type="domain" description="Helitron helicase-like" evidence="5">
    <location>
        <begin position="214"/>
        <end position="397"/>
    </location>
</feature>
<evidence type="ECO:0000259" key="3">
    <source>
        <dbReference type="Pfam" id="PF05970"/>
    </source>
</evidence>
<dbReference type="Proteomes" id="UP001632038">
    <property type="component" value="Unassembled WGS sequence"/>
</dbReference>
<dbReference type="GO" id="GO:0005524">
    <property type="term" value="F:ATP binding"/>
    <property type="evidence" value="ECO:0007669"/>
    <property type="project" value="UniProtKB-KW"/>
</dbReference>
<dbReference type="FunFam" id="3.40.50.300:FF:002884">
    <property type="entry name" value="ATP-dependent DNA helicase"/>
    <property type="match status" value="1"/>
</dbReference>
<evidence type="ECO:0000256" key="2">
    <source>
        <dbReference type="SAM" id="MobiDB-lite"/>
    </source>
</evidence>
<comment type="caution">
    <text evidence="7">The sequence shown here is derived from an EMBL/GenBank/DDBJ whole genome shotgun (WGS) entry which is preliminary data.</text>
</comment>
<dbReference type="Pfam" id="PF21530">
    <property type="entry name" value="Pif1_2B_dom"/>
    <property type="match status" value="1"/>
</dbReference>
<keyword evidence="1" id="KW-0378">Hydrolase</keyword>
<dbReference type="SUPFAM" id="SSF50249">
    <property type="entry name" value="Nucleic acid-binding proteins"/>
    <property type="match status" value="2"/>
</dbReference>
<comment type="similarity">
    <text evidence="1">Belongs to the helicase family.</text>
</comment>
<dbReference type="PANTHER" id="PTHR10492:SF96">
    <property type="entry name" value="ATP-DEPENDENT DNA HELICASE"/>
    <property type="match status" value="1"/>
</dbReference>
<dbReference type="GO" id="GO:0016787">
    <property type="term" value="F:hydrolase activity"/>
    <property type="evidence" value="ECO:0007669"/>
    <property type="project" value="UniProtKB-KW"/>
</dbReference>